<name>L5M7L0_MYODS</name>
<evidence type="ECO:0000256" key="1">
    <source>
        <dbReference type="SAM" id="MobiDB-lite"/>
    </source>
</evidence>
<feature type="region of interest" description="Disordered" evidence="1">
    <location>
        <begin position="1"/>
        <end position="79"/>
    </location>
</feature>
<dbReference type="AlphaFoldDB" id="L5M7L0"/>
<accession>L5M7L0</accession>
<sequence length="130" mass="14049">MGPKPALLHPPRGPRLREIGAGEGPQKGSRACLPISPSPDQPDPSSQLTCRSDSLPPGAIVSVTSCPYGDRERKRERNINDERESLIGCLLHLPRPTGDEPTTLACALDRNRTQDPLGHGPMLYPVRKTG</sequence>
<evidence type="ECO:0000313" key="2">
    <source>
        <dbReference type="EMBL" id="ELK34322.1"/>
    </source>
</evidence>
<organism evidence="2 3">
    <name type="scientific">Myotis davidii</name>
    <name type="common">David's myotis</name>
    <dbReference type="NCBI Taxonomy" id="225400"/>
    <lineage>
        <taxon>Eukaryota</taxon>
        <taxon>Metazoa</taxon>
        <taxon>Chordata</taxon>
        <taxon>Craniata</taxon>
        <taxon>Vertebrata</taxon>
        <taxon>Euteleostomi</taxon>
        <taxon>Mammalia</taxon>
        <taxon>Eutheria</taxon>
        <taxon>Laurasiatheria</taxon>
        <taxon>Chiroptera</taxon>
        <taxon>Yangochiroptera</taxon>
        <taxon>Vespertilionidae</taxon>
        <taxon>Myotis</taxon>
    </lineage>
</organism>
<keyword evidence="3" id="KW-1185">Reference proteome</keyword>
<dbReference type="Proteomes" id="UP000010556">
    <property type="component" value="Unassembled WGS sequence"/>
</dbReference>
<feature type="compositionally biased region" description="Basic and acidic residues" evidence="1">
    <location>
        <begin position="69"/>
        <end position="79"/>
    </location>
</feature>
<proteinExistence type="predicted"/>
<feature type="region of interest" description="Disordered" evidence="1">
    <location>
        <begin position="111"/>
        <end position="130"/>
    </location>
</feature>
<reference evidence="3" key="1">
    <citation type="journal article" date="2013" name="Science">
        <title>Comparative analysis of bat genomes provides insight into the evolution of flight and immunity.</title>
        <authorList>
            <person name="Zhang G."/>
            <person name="Cowled C."/>
            <person name="Shi Z."/>
            <person name="Huang Z."/>
            <person name="Bishop-Lilly K.A."/>
            <person name="Fang X."/>
            <person name="Wynne J.W."/>
            <person name="Xiong Z."/>
            <person name="Baker M.L."/>
            <person name="Zhao W."/>
            <person name="Tachedjian M."/>
            <person name="Zhu Y."/>
            <person name="Zhou P."/>
            <person name="Jiang X."/>
            <person name="Ng J."/>
            <person name="Yang L."/>
            <person name="Wu L."/>
            <person name="Xiao J."/>
            <person name="Feng Y."/>
            <person name="Chen Y."/>
            <person name="Sun X."/>
            <person name="Zhang Y."/>
            <person name="Marsh G.A."/>
            <person name="Crameri G."/>
            <person name="Broder C.C."/>
            <person name="Frey K.G."/>
            <person name="Wang L.F."/>
            <person name="Wang J."/>
        </authorList>
    </citation>
    <scope>NUCLEOTIDE SEQUENCE [LARGE SCALE GENOMIC DNA]</scope>
</reference>
<protein>
    <submittedName>
        <fullName evidence="2">Uncharacterized protein</fullName>
    </submittedName>
</protein>
<gene>
    <name evidence="2" type="ORF">MDA_GLEAN10011078</name>
</gene>
<dbReference type="EMBL" id="KB103228">
    <property type="protein sequence ID" value="ELK34322.1"/>
    <property type="molecule type" value="Genomic_DNA"/>
</dbReference>
<evidence type="ECO:0000313" key="3">
    <source>
        <dbReference type="Proteomes" id="UP000010556"/>
    </source>
</evidence>